<evidence type="ECO:0000313" key="2">
    <source>
        <dbReference type="Proteomes" id="UP000000768"/>
    </source>
</evidence>
<reference evidence="1 2" key="1">
    <citation type="journal article" date="2009" name="Nature">
        <title>The Sorghum bicolor genome and the diversification of grasses.</title>
        <authorList>
            <person name="Paterson A.H."/>
            <person name="Bowers J.E."/>
            <person name="Bruggmann R."/>
            <person name="Dubchak I."/>
            <person name="Grimwood J."/>
            <person name="Gundlach H."/>
            <person name="Haberer G."/>
            <person name="Hellsten U."/>
            <person name="Mitros T."/>
            <person name="Poliakov A."/>
            <person name="Schmutz J."/>
            <person name="Spannagl M."/>
            <person name="Tang H."/>
            <person name="Wang X."/>
            <person name="Wicker T."/>
            <person name="Bharti A.K."/>
            <person name="Chapman J."/>
            <person name="Feltus F.A."/>
            <person name="Gowik U."/>
            <person name="Grigoriev I.V."/>
            <person name="Lyons E."/>
            <person name="Maher C.A."/>
            <person name="Martis M."/>
            <person name="Narechania A."/>
            <person name="Otillar R.P."/>
            <person name="Penning B.W."/>
            <person name="Salamov A.A."/>
            <person name="Wang Y."/>
            <person name="Zhang L."/>
            <person name="Carpita N.C."/>
            <person name="Freeling M."/>
            <person name="Gingle A.R."/>
            <person name="Hash C.T."/>
            <person name="Keller B."/>
            <person name="Klein P."/>
            <person name="Kresovich S."/>
            <person name="McCann M.C."/>
            <person name="Ming R."/>
            <person name="Peterson D.G."/>
            <person name="Mehboob-ur-Rahman"/>
            <person name="Ware D."/>
            <person name="Westhoff P."/>
            <person name="Mayer K.F."/>
            <person name="Messing J."/>
            <person name="Rokhsar D.S."/>
        </authorList>
    </citation>
    <scope>NUCLEOTIDE SEQUENCE [LARGE SCALE GENOMIC DNA]</scope>
    <source>
        <strain evidence="2">cv. BTx623</strain>
    </source>
</reference>
<evidence type="ECO:0000313" key="1">
    <source>
        <dbReference type="EMBL" id="OQU77758.1"/>
    </source>
</evidence>
<dbReference type="STRING" id="4558.A0A1Z5R1U7"/>
<proteinExistence type="predicted"/>
<keyword evidence="2" id="KW-1185">Reference proteome</keyword>
<dbReference type="AlphaFoldDB" id="A0A1Z5R1U7"/>
<organism evidence="1 2">
    <name type="scientific">Sorghum bicolor</name>
    <name type="common">Sorghum</name>
    <name type="synonym">Sorghum vulgare</name>
    <dbReference type="NCBI Taxonomy" id="4558"/>
    <lineage>
        <taxon>Eukaryota</taxon>
        <taxon>Viridiplantae</taxon>
        <taxon>Streptophyta</taxon>
        <taxon>Embryophyta</taxon>
        <taxon>Tracheophyta</taxon>
        <taxon>Spermatophyta</taxon>
        <taxon>Magnoliopsida</taxon>
        <taxon>Liliopsida</taxon>
        <taxon>Poales</taxon>
        <taxon>Poaceae</taxon>
        <taxon>PACMAD clade</taxon>
        <taxon>Panicoideae</taxon>
        <taxon>Andropogonodae</taxon>
        <taxon>Andropogoneae</taxon>
        <taxon>Sorghinae</taxon>
        <taxon>Sorghum</taxon>
    </lineage>
</organism>
<dbReference type="InParanoid" id="A0A1Z5R1U7"/>
<dbReference type="EMBL" id="CM000768">
    <property type="protein sequence ID" value="OQU77758.1"/>
    <property type="molecule type" value="Genomic_DNA"/>
</dbReference>
<name>A0A1Z5R1U7_SORBI</name>
<protein>
    <submittedName>
        <fullName evidence="1">Uncharacterized protein</fullName>
    </submittedName>
</protein>
<reference evidence="2" key="2">
    <citation type="journal article" date="2018" name="Plant J.">
        <title>The Sorghum bicolor reference genome: improved assembly, gene annotations, a transcriptome atlas, and signatures of genome organization.</title>
        <authorList>
            <person name="McCormick R.F."/>
            <person name="Truong S.K."/>
            <person name="Sreedasyam A."/>
            <person name="Jenkins J."/>
            <person name="Shu S."/>
            <person name="Sims D."/>
            <person name="Kennedy M."/>
            <person name="Amirebrahimi M."/>
            <person name="Weers B.D."/>
            <person name="McKinley B."/>
            <person name="Mattison A."/>
            <person name="Morishige D.T."/>
            <person name="Grimwood J."/>
            <person name="Schmutz J."/>
            <person name="Mullet J.E."/>
        </authorList>
    </citation>
    <scope>NUCLEOTIDE SEQUENCE [LARGE SCALE GENOMIC DNA]</scope>
    <source>
        <strain evidence="2">cv. BTx623</strain>
    </source>
</reference>
<sequence length="126" mass="14011">MPEYIALPSNILDVTAIENKDADSAWFTPLKDVLSHEMMDMVAEAKDLAKESKTWDNYVREVNTDENNGGSDCTMISIPLQENQELEYSDNALENMACGSRSANCKTEASENESLKFVSVLDLRPG</sequence>
<dbReference type="Gramene" id="OQU77758">
    <property type="protein sequence ID" value="OQU77758"/>
    <property type="gene ID" value="SORBI_3009G098501"/>
</dbReference>
<gene>
    <name evidence="1" type="ORF">SORBI_3009G098501</name>
</gene>
<accession>A0A1Z5R1U7</accession>
<dbReference type="Proteomes" id="UP000000768">
    <property type="component" value="Chromosome 9"/>
</dbReference>